<dbReference type="AlphaFoldDB" id="W6T485"/>
<comment type="caution">
    <text evidence="6">The sequence shown here is derived from an EMBL/GenBank/DDBJ whole genome shotgun (WGS) entry which is preliminary data.</text>
</comment>
<reference evidence="6 7" key="1">
    <citation type="journal article" date="2014" name="Genome Announc.">
        <title>Genome Sequence of Lactobacillus fabifermentans Strain T30PCM01, Isolated from Fermenting Grape Marc.</title>
        <authorList>
            <person name="Treu L."/>
            <person name="Vendramin V."/>
            <person name="Bovo B."/>
            <person name="Giacomini A."/>
            <person name="Corich V."/>
            <person name="Campanaro S."/>
        </authorList>
    </citation>
    <scope>NUCLEOTIDE SEQUENCE [LARGE SCALE GENOMIC DNA]</scope>
    <source>
        <strain evidence="6 7">T30PCM01</strain>
    </source>
</reference>
<evidence type="ECO:0000256" key="1">
    <source>
        <dbReference type="ARBA" id="ARBA00010873"/>
    </source>
</evidence>
<dbReference type="PATRIC" id="fig|1400520.3.peg.3402"/>
<evidence type="ECO:0000256" key="2">
    <source>
        <dbReference type="ARBA" id="ARBA00022971"/>
    </source>
</evidence>
<dbReference type="EMBL" id="AWWK01000099">
    <property type="protein sequence ID" value="ETY72473.1"/>
    <property type="molecule type" value="Genomic_DNA"/>
</dbReference>
<dbReference type="HOGENOM" id="CLU_025383_7_1_9"/>
<dbReference type="NCBIfam" id="NF041496">
    <property type="entry name" value="MobQ"/>
    <property type="match status" value="1"/>
</dbReference>
<name>W6T485_9LACO</name>
<keyword evidence="2" id="KW-0184">Conjugation</keyword>
<dbReference type="Gene3D" id="3.30.930.30">
    <property type="match status" value="1"/>
</dbReference>
<dbReference type="Pfam" id="PF18208">
    <property type="entry name" value="NES_C_h"/>
    <property type="match status" value="1"/>
</dbReference>
<dbReference type="InterPro" id="IPR005053">
    <property type="entry name" value="MobA_MobL"/>
</dbReference>
<protein>
    <submittedName>
        <fullName evidence="6">Nickase</fullName>
    </submittedName>
</protein>
<dbReference type="RefSeq" id="WP_033615052.1">
    <property type="nucleotide sequence ID" value="NZ_KK036541.1"/>
</dbReference>
<feature type="domain" description="Nicking enzyme C-terminal middle helical" evidence="5">
    <location>
        <begin position="276"/>
        <end position="383"/>
    </location>
</feature>
<comment type="similarity">
    <text evidence="1">Belongs to the MobA/MobL family.</text>
</comment>
<dbReference type="STRING" id="1400520.LFAB_17310"/>
<feature type="compositionally biased region" description="Basic and acidic residues" evidence="3">
    <location>
        <begin position="677"/>
        <end position="686"/>
    </location>
</feature>
<dbReference type="OrthoDB" id="1826980at2"/>
<dbReference type="Proteomes" id="UP000019247">
    <property type="component" value="Unassembled WGS sequence"/>
</dbReference>
<proteinExistence type="inferred from homology"/>
<sequence>MAIFHMSFSNISAGKGRSAIASAAYRSGEKLFDDKEGRRYFYARSVIPESFILTPKNAPEWASDREKLWNEVEKNDRKSNSRYAKEFNVALPVELSESEQKELLTKYVQKNFVDQGMVADVAIHRDHPDNPHAHVMLTNRPFNPDGSWGLKAKTQYIKDENGKQLLTKSGFPKQRKIWLVDWDKKEKINEWRKNWALSVNQFLAQKNIPDRISEKSFVDQGIQETPTQHEGINSQRKNRKAFNQQVSAQRSAQAKYHNLDEKIRNHEHFDALTDELSFSEKHTISHLSQQLKTYVDLEHLDDKQRMLFNWKNSLLIKHAVCEEVTKQLLTIDQQTTSLEQANQLLNKVVERATKKLYPELNFEQTTAAERRELIKETNSEQTIFKGSELAERLADIRNDLLTQQLLTFTKRPYTSWQLVNQQAQTIEKQLTTVLAKHGHQLDDLKHTDRGMLAVYEPNELEFISKAVKDLRVMREVKAVVQTQYDSILTTAFPDSDLDKLKTIDKEQIYTAVVYYDPELKPLSANDLSQLQQQPPVVFTSQQHQAGLNYLLGKMELKDIQNHRLQRVLKHDGTRQLFIGECGQDPKLDHKQIEMVQTRLKQQTTRFDQYKQAQVKDYQAINYHPTSPKNYLMNILDEALMTILYAKNTDYLRKQQLRGLKETEWAMTKKQRQHQTRNRHEDGGMHL</sequence>
<feature type="region of interest" description="Disordered" evidence="3">
    <location>
        <begin position="665"/>
        <end position="686"/>
    </location>
</feature>
<evidence type="ECO:0000313" key="7">
    <source>
        <dbReference type="Proteomes" id="UP000019247"/>
    </source>
</evidence>
<evidence type="ECO:0000259" key="5">
    <source>
        <dbReference type="Pfam" id="PF18208"/>
    </source>
</evidence>
<evidence type="ECO:0000313" key="6">
    <source>
        <dbReference type="EMBL" id="ETY72473.1"/>
    </source>
</evidence>
<accession>W6T485</accession>
<gene>
    <name evidence="6" type="ORF">LFAB_17310</name>
</gene>
<evidence type="ECO:0000259" key="4">
    <source>
        <dbReference type="Pfam" id="PF03389"/>
    </source>
</evidence>
<dbReference type="Pfam" id="PF03389">
    <property type="entry name" value="MobA_MobL"/>
    <property type="match status" value="1"/>
</dbReference>
<evidence type="ECO:0000256" key="3">
    <source>
        <dbReference type="SAM" id="MobiDB-lite"/>
    </source>
</evidence>
<dbReference type="InterPro" id="IPR040834">
    <property type="entry name" value="NES_C_h"/>
</dbReference>
<organism evidence="6 7">
    <name type="scientific">Lactiplantibacillus fabifermentans T30PCM01</name>
    <dbReference type="NCBI Taxonomy" id="1400520"/>
    <lineage>
        <taxon>Bacteria</taxon>
        <taxon>Bacillati</taxon>
        <taxon>Bacillota</taxon>
        <taxon>Bacilli</taxon>
        <taxon>Lactobacillales</taxon>
        <taxon>Lactobacillaceae</taxon>
        <taxon>Lactiplantibacillus</taxon>
    </lineage>
</organism>
<feature type="domain" description="MobA/MobL protein" evidence="4">
    <location>
        <begin position="17"/>
        <end position="240"/>
    </location>
</feature>
<dbReference type="eggNOG" id="COG0507">
    <property type="taxonomic scope" value="Bacteria"/>
</dbReference>